<evidence type="ECO:0000313" key="1">
    <source>
        <dbReference type="EMBL" id="CAE0801403.1"/>
    </source>
</evidence>
<proteinExistence type="predicted"/>
<organism evidence="1">
    <name type="scientific">Eutreptiella gymnastica</name>
    <dbReference type="NCBI Taxonomy" id="73025"/>
    <lineage>
        <taxon>Eukaryota</taxon>
        <taxon>Discoba</taxon>
        <taxon>Euglenozoa</taxon>
        <taxon>Euglenida</taxon>
        <taxon>Spirocuta</taxon>
        <taxon>Euglenophyceae</taxon>
        <taxon>Eutreptiales</taxon>
        <taxon>Eutreptiaceae</taxon>
        <taxon>Eutreptiella</taxon>
    </lineage>
</organism>
<reference evidence="1" key="1">
    <citation type="submission" date="2021-01" db="EMBL/GenBank/DDBJ databases">
        <authorList>
            <person name="Corre E."/>
            <person name="Pelletier E."/>
            <person name="Niang G."/>
            <person name="Scheremetjew M."/>
            <person name="Finn R."/>
            <person name="Kale V."/>
            <person name="Holt S."/>
            <person name="Cochrane G."/>
            <person name="Meng A."/>
            <person name="Brown T."/>
            <person name="Cohen L."/>
        </authorList>
    </citation>
    <scope>NUCLEOTIDE SEQUENCE</scope>
    <source>
        <strain evidence="1">CCMP1594</strain>
    </source>
</reference>
<protein>
    <submittedName>
        <fullName evidence="1">Uncharacterized protein</fullName>
    </submittedName>
</protein>
<sequence length="100" mass="11417">MSMPPTWSIAHSQNGQFLAIFDNFPFFSGEPNNDPSPMNFPRARSQTQSLLRFDFGVCANQGCLTARQHQHDKHVDCITHHFRYDCTVSWQPETDLCASV</sequence>
<accession>A0A7S4FLD8</accession>
<dbReference type="EMBL" id="HBJA01036945">
    <property type="protein sequence ID" value="CAE0801403.1"/>
    <property type="molecule type" value="Transcribed_RNA"/>
</dbReference>
<dbReference type="AlphaFoldDB" id="A0A7S4FLD8"/>
<name>A0A7S4FLD8_9EUGL</name>
<gene>
    <name evidence="1" type="ORF">EGYM00163_LOCUS12524</name>
</gene>